<dbReference type="PROSITE" id="PS51123">
    <property type="entry name" value="OMPA_2"/>
    <property type="match status" value="1"/>
</dbReference>
<evidence type="ECO:0000256" key="5">
    <source>
        <dbReference type="SAM" id="SignalP"/>
    </source>
</evidence>
<dbReference type="Gene3D" id="3.30.1330.60">
    <property type="entry name" value="OmpA-like domain"/>
    <property type="match status" value="1"/>
</dbReference>
<dbReference type="AlphaFoldDB" id="A0A942E1C2"/>
<dbReference type="GO" id="GO:0009279">
    <property type="term" value="C:cell outer membrane"/>
    <property type="evidence" value="ECO:0007669"/>
    <property type="project" value="UniProtKB-SubCell"/>
</dbReference>
<evidence type="ECO:0000313" key="8">
    <source>
        <dbReference type="Proteomes" id="UP000680348"/>
    </source>
</evidence>
<feature type="domain" description="OmpA-like" evidence="6">
    <location>
        <begin position="58"/>
        <end position="175"/>
    </location>
</feature>
<dbReference type="PROSITE" id="PS01068">
    <property type="entry name" value="OMPA_1"/>
    <property type="match status" value="1"/>
</dbReference>
<comment type="subcellular location">
    <subcellularLocation>
        <location evidence="1">Cell outer membrane</location>
    </subcellularLocation>
</comment>
<dbReference type="SUPFAM" id="SSF103088">
    <property type="entry name" value="OmpA-like"/>
    <property type="match status" value="1"/>
</dbReference>
<protein>
    <submittedName>
        <fullName evidence="7">OmpA family protein</fullName>
    </submittedName>
</protein>
<dbReference type="CDD" id="cd07185">
    <property type="entry name" value="OmpA_C-like"/>
    <property type="match status" value="1"/>
</dbReference>
<reference evidence="7" key="1">
    <citation type="submission" date="2021-04" db="EMBL/GenBank/DDBJ databases">
        <title>Pseudaminobacter soli sp. nov., isolated from paddy soil contaminated by heavy metals.</title>
        <authorList>
            <person name="Zhang K."/>
        </authorList>
    </citation>
    <scope>NUCLEOTIDE SEQUENCE</scope>
    <source>
        <strain evidence="7">19-2017</strain>
    </source>
</reference>
<dbReference type="Proteomes" id="UP000680348">
    <property type="component" value="Unassembled WGS sequence"/>
</dbReference>
<evidence type="ECO:0000256" key="3">
    <source>
        <dbReference type="ARBA" id="ARBA00023237"/>
    </source>
</evidence>
<evidence type="ECO:0000256" key="1">
    <source>
        <dbReference type="ARBA" id="ARBA00004442"/>
    </source>
</evidence>
<gene>
    <name evidence="7" type="ORF">KEU06_11385</name>
</gene>
<evidence type="ECO:0000313" key="7">
    <source>
        <dbReference type="EMBL" id="MBS3649211.1"/>
    </source>
</evidence>
<dbReference type="InterPro" id="IPR006665">
    <property type="entry name" value="OmpA-like"/>
</dbReference>
<feature type="chain" id="PRO_5037934209" evidence="5">
    <location>
        <begin position="27"/>
        <end position="178"/>
    </location>
</feature>
<comment type="caution">
    <text evidence="7">The sequence shown here is derived from an EMBL/GenBank/DDBJ whole genome shotgun (WGS) entry which is preliminary data.</text>
</comment>
<evidence type="ECO:0000259" key="6">
    <source>
        <dbReference type="PROSITE" id="PS51123"/>
    </source>
</evidence>
<keyword evidence="5" id="KW-0732">Signal</keyword>
<dbReference type="InterPro" id="IPR006664">
    <property type="entry name" value="OMP_bac"/>
</dbReference>
<dbReference type="PROSITE" id="PS51257">
    <property type="entry name" value="PROKAR_LIPOPROTEIN"/>
    <property type="match status" value="1"/>
</dbReference>
<keyword evidence="8" id="KW-1185">Reference proteome</keyword>
<dbReference type="InterPro" id="IPR006690">
    <property type="entry name" value="OMPA-like_CS"/>
</dbReference>
<dbReference type="InterPro" id="IPR036737">
    <property type="entry name" value="OmpA-like_sf"/>
</dbReference>
<accession>A0A942E1C2</accession>
<keyword evidence="3" id="KW-0998">Cell outer membrane</keyword>
<evidence type="ECO:0000256" key="4">
    <source>
        <dbReference type="PROSITE-ProRule" id="PRU00473"/>
    </source>
</evidence>
<dbReference type="EMBL" id="JAGWCR010000005">
    <property type="protein sequence ID" value="MBS3649211.1"/>
    <property type="molecule type" value="Genomic_DNA"/>
</dbReference>
<sequence length="178" mass="19636">MLSSDRFLRVSAAALLLALASCTSTRMEAPQVAAVNPNEVGNTNDPAAGFANMQSGSEEDFILNVGRRTFFTANSAELDTVARTTLDKQAEWLAANPRWLVKLQGFADDAGSEAAQVTLSQKRADAVMVYLATRGVDRNRMWAKGYGKDREVRDCTDRSCKVQNRRVVTNLRNEYDKP</sequence>
<proteinExistence type="predicted"/>
<feature type="signal peptide" evidence="5">
    <location>
        <begin position="1"/>
        <end position="26"/>
    </location>
</feature>
<keyword evidence="2 4" id="KW-0472">Membrane</keyword>
<organism evidence="7 8">
    <name type="scientific">Pseudaminobacter soli</name>
    <name type="common">ex Zhang et al. 2022</name>
    <dbReference type="NCBI Taxonomy" id="2831468"/>
    <lineage>
        <taxon>Bacteria</taxon>
        <taxon>Pseudomonadati</taxon>
        <taxon>Pseudomonadota</taxon>
        <taxon>Alphaproteobacteria</taxon>
        <taxon>Hyphomicrobiales</taxon>
        <taxon>Phyllobacteriaceae</taxon>
        <taxon>Pseudaminobacter</taxon>
    </lineage>
</organism>
<dbReference type="PANTHER" id="PTHR30329:SF21">
    <property type="entry name" value="LIPOPROTEIN YIAD-RELATED"/>
    <property type="match status" value="1"/>
</dbReference>
<evidence type="ECO:0000256" key="2">
    <source>
        <dbReference type="ARBA" id="ARBA00023136"/>
    </source>
</evidence>
<dbReference type="InterPro" id="IPR050330">
    <property type="entry name" value="Bact_OuterMem_StrucFunc"/>
</dbReference>
<dbReference type="PRINTS" id="PR01021">
    <property type="entry name" value="OMPADOMAIN"/>
</dbReference>
<name>A0A942E1C2_9HYPH</name>
<dbReference type="PANTHER" id="PTHR30329">
    <property type="entry name" value="STATOR ELEMENT OF FLAGELLAR MOTOR COMPLEX"/>
    <property type="match status" value="1"/>
</dbReference>
<dbReference type="Pfam" id="PF00691">
    <property type="entry name" value="OmpA"/>
    <property type="match status" value="1"/>
</dbReference>